<feature type="transmembrane region" description="Helical" evidence="2">
    <location>
        <begin position="47"/>
        <end position="66"/>
    </location>
</feature>
<keyword evidence="2" id="KW-0812">Transmembrane</keyword>
<dbReference type="Pfam" id="PF03988">
    <property type="entry name" value="DUF347"/>
    <property type="match status" value="4"/>
</dbReference>
<feature type="compositionally biased region" description="Polar residues" evidence="1">
    <location>
        <begin position="398"/>
        <end position="407"/>
    </location>
</feature>
<dbReference type="EMBL" id="JBJHZX010000011">
    <property type="protein sequence ID" value="MFL0195759.1"/>
    <property type="molecule type" value="Genomic_DNA"/>
</dbReference>
<proteinExistence type="predicted"/>
<name>A0ABW8SKQ0_9CLOT</name>
<protein>
    <recommendedName>
        <fullName evidence="5">Membrane-anchored protein</fullName>
    </recommendedName>
</protein>
<feature type="transmembrane region" description="Helical" evidence="2">
    <location>
        <begin position="142"/>
        <end position="162"/>
    </location>
</feature>
<feature type="transmembrane region" description="Helical" evidence="2">
    <location>
        <begin position="225"/>
        <end position="249"/>
    </location>
</feature>
<sequence>METNKTKKIKSLLSKVPEVTIYFWIIKILCTTVGETFSDFLNVNLGLGLTLTTIIMGIAFIVVLYLQFRATKYVPGIYWLTVVLISVFGTLVTDNLTDGLGVPLEVSTVVFSVLLGLTFLFWYLSEKTLSVHSIYTVKRETFYWLTILFTFALGTAVGDLYSEQLGLGYLRTGIIVVIIIASVFLAYKFLKLNEVLAFWVAYVFTRPLGASLGDYLSQSKENGGLALGATVTSVIFLIAILAVITFLAVTKRDAMPKSETVASKQTNGIKKNVLTQTIVVLCIFLAVGMGGYVWCSSNIVVPQTGSSQTTLKGQLTNFITIENDMLNFVNSNNFTSAKTKADDLEHDWDTSEAQLRKIDSKTWTQIDGTMDEVLAAARSKNPDASKCKSALNNSLSILNGANNNVPAPTSPNNQNTTQAPSQSTPPKTTTQTTLKGQLANFITIENDMLNFVNSNNFTSAKTMADDLEHDWDTSEPQLREIDNKTWTQIDGTFDSVLSAVRSKNPNASKCKSVLENSLSILNGANK</sequence>
<feature type="transmembrane region" description="Helical" evidence="2">
    <location>
        <begin position="168"/>
        <end position="187"/>
    </location>
</feature>
<dbReference type="InterPro" id="IPR007136">
    <property type="entry name" value="DUF347"/>
</dbReference>
<dbReference type="Proteomes" id="UP001623660">
    <property type="component" value="Unassembled WGS sequence"/>
</dbReference>
<feature type="transmembrane region" description="Helical" evidence="2">
    <location>
        <begin position="21"/>
        <end position="41"/>
    </location>
</feature>
<evidence type="ECO:0000256" key="2">
    <source>
        <dbReference type="SAM" id="Phobius"/>
    </source>
</evidence>
<keyword evidence="2" id="KW-1133">Transmembrane helix</keyword>
<evidence type="ECO:0000256" key="1">
    <source>
        <dbReference type="SAM" id="MobiDB-lite"/>
    </source>
</evidence>
<accession>A0ABW8SKQ0</accession>
<gene>
    <name evidence="3" type="ORF">ACJDU8_09320</name>
</gene>
<feature type="transmembrane region" description="Helical" evidence="2">
    <location>
        <begin position="194"/>
        <end position="213"/>
    </location>
</feature>
<feature type="transmembrane region" description="Helical" evidence="2">
    <location>
        <begin position="273"/>
        <end position="294"/>
    </location>
</feature>
<feature type="region of interest" description="Disordered" evidence="1">
    <location>
        <begin position="398"/>
        <end position="431"/>
    </location>
</feature>
<evidence type="ECO:0000313" key="4">
    <source>
        <dbReference type="Proteomes" id="UP001623660"/>
    </source>
</evidence>
<feature type="transmembrane region" description="Helical" evidence="2">
    <location>
        <begin position="104"/>
        <end position="122"/>
    </location>
</feature>
<evidence type="ECO:0000313" key="3">
    <source>
        <dbReference type="EMBL" id="MFL0195759.1"/>
    </source>
</evidence>
<feature type="compositionally biased region" description="Low complexity" evidence="1">
    <location>
        <begin position="411"/>
        <end position="431"/>
    </location>
</feature>
<keyword evidence="2" id="KW-0472">Membrane</keyword>
<feature type="transmembrane region" description="Helical" evidence="2">
    <location>
        <begin position="73"/>
        <end position="92"/>
    </location>
</feature>
<reference evidence="3 4" key="1">
    <citation type="submission" date="2024-11" db="EMBL/GenBank/DDBJ databases">
        <authorList>
            <person name="Heng Y.C."/>
            <person name="Lim A.C.H."/>
            <person name="Lee J.K.Y."/>
            <person name="Kittelmann S."/>
        </authorList>
    </citation>
    <scope>NUCLEOTIDE SEQUENCE [LARGE SCALE GENOMIC DNA]</scope>
    <source>
        <strain evidence="3 4">WILCCON 0269</strain>
    </source>
</reference>
<organism evidence="3 4">
    <name type="scientific">Candidatus Clostridium eludens</name>
    <dbReference type="NCBI Taxonomy" id="3381663"/>
    <lineage>
        <taxon>Bacteria</taxon>
        <taxon>Bacillati</taxon>
        <taxon>Bacillota</taxon>
        <taxon>Clostridia</taxon>
        <taxon>Eubacteriales</taxon>
        <taxon>Clostridiaceae</taxon>
        <taxon>Clostridium</taxon>
    </lineage>
</organism>
<comment type="caution">
    <text evidence="3">The sequence shown here is derived from an EMBL/GenBank/DDBJ whole genome shotgun (WGS) entry which is preliminary data.</text>
</comment>
<keyword evidence="4" id="KW-1185">Reference proteome</keyword>
<evidence type="ECO:0008006" key="5">
    <source>
        <dbReference type="Google" id="ProtNLM"/>
    </source>
</evidence>
<dbReference type="RefSeq" id="WP_406791870.1">
    <property type="nucleotide sequence ID" value="NZ_JBJHZX010000011.1"/>
</dbReference>